<evidence type="ECO:0000256" key="1">
    <source>
        <dbReference type="SAM" id="MobiDB-lite"/>
    </source>
</evidence>
<dbReference type="AlphaFoldDB" id="A0AAD6GD69"/>
<proteinExistence type="predicted"/>
<protein>
    <recommendedName>
        <fullName evidence="2">Myb-like DNA-binding domain-containing protein</fullName>
    </recommendedName>
</protein>
<evidence type="ECO:0000313" key="4">
    <source>
        <dbReference type="Proteomes" id="UP001220324"/>
    </source>
</evidence>
<dbReference type="Pfam" id="PF22980">
    <property type="entry name" value="Myb_DNA-bind_8"/>
    <property type="match status" value="1"/>
</dbReference>
<gene>
    <name evidence="3" type="ORF">N7494_009778</name>
</gene>
<feature type="compositionally biased region" description="Acidic residues" evidence="1">
    <location>
        <begin position="89"/>
        <end position="113"/>
    </location>
</feature>
<name>A0AAD6GD69_9EURO</name>
<dbReference type="InterPro" id="IPR054505">
    <property type="entry name" value="Myb_DNA-bind_8"/>
</dbReference>
<keyword evidence="4" id="KW-1185">Reference proteome</keyword>
<feature type="region of interest" description="Disordered" evidence="1">
    <location>
        <begin position="79"/>
        <end position="113"/>
    </location>
</feature>
<organism evidence="3 4">
    <name type="scientific">Penicillium frequentans</name>
    <dbReference type="NCBI Taxonomy" id="3151616"/>
    <lineage>
        <taxon>Eukaryota</taxon>
        <taxon>Fungi</taxon>
        <taxon>Dikarya</taxon>
        <taxon>Ascomycota</taxon>
        <taxon>Pezizomycotina</taxon>
        <taxon>Eurotiomycetes</taxon>
        <taxon>Eurotiomycetidae</taxon>
        <taxon>Eurotiales</taxon>
        <taxon>Aspergillaceae</taxon>
        <taxon>Penicillium</taxon>
    </lineage>
</organism>
<evidence type="ECO:0000313" key="3">
    <source>
        <dbReference type="EMBL" id="KAJ5533226.1"/>
    </source>
</evidence>
<reference evidence="3 4" key="1">
    <citation type="journal article" date="2023" name="IMA Fungus">
        <title>Comparative genomic study of the Penicillium genus elucidates a diverse pangenome and 15 lateral gene transfer events.</title>
        <authorList>
            <person name="Petersen C."/>
            <person name="Sorensen T."/>
            <person name="Nielsen M.R."/>
            <person name="Sondergaard T.E."/>
            <person name="Sorensen J.L."/>
            <person name="Fitzpatrick D.A."/>
            <person name="Frisvad J.C."/>
            <person name="Nielsen K.L."/>
        </authorList>
    </citation>
    <scope>NUCLEOTIDE SEQUENCE [LARGE SCALE GENOMIC DNA]</scope>
    <source>
        <strain evidence="3 4">IBT 35679</strain>
    </source>
</reference>
<feature type="domain" description="Myb-like DNA-binding" evidence="2">
    <location>
        <begin position="29"/>
        <end position="70"/>
    </location>
</feature>
<accession>A0AAD6GD69</accession>
<sequence>MARQRSKAASSKAIAPKKKSPKVPASVKDDKMILLWMCLANHSGEIDFDAVGAAYGISRNSAQQRYYRLRAFMTMQTLPGQKAPAQVSTDDEENLEEVGEEEEDKEGEDDDEI</sequence>
<dbReference type="Proteomes" id="UP001220324">
    <property type="component" value="Unassembled WGS sequence"/>
</dbReference>
<comment type="caution">
    <text evidence="3">The sequence shown here is derived from an EMBL/GenBank/DDBJ whole genome shotgun (WGS) entry which is preliminary data.</text>
</comment>
<evidence type="ECO:0000259" key="2">
    <source>
        <dbReference type="Pfam" id="PF22980"/>
    </source>
</evidence>
<dbReference type="EMBL" id="JAQIZZ010000007">
    <property type="protein sequence ID" value="KAJ5533226.1"/>
    <property type="molecule type" value="Genomic_DNA"/>
</dbReference>
<feature type="region of interest" description="Disordered" evidence="1">
    <location>
        <begin position="1"/>
        <end position="24"/>
    </location>
</feature>